<feature type="region of interest" description="Disordered" evidence="5">
    <location>
        <begin position="258"/>
        <end position="277"/>
    </location>
</feature>
<dbReference type="AlphaFoldDB" id="A0A2T0A584"/>
<evidence type="ECO:0000313" key="7">
    <source>
        <dbReference type="EMBL" id="PRQ73096.1"/>
    </source>
</evidence>
<comment type="caution">
    <text evidence="7">The sequence shown here is derived from an EMBL/GenBank/DDBJ whole genome shotgun (WGS) entry which is preliminary data.</text>
</comment>
<evidence type="ECO:0000313" key="8">
    <source>
        <dbReference type="Proteomes" id="UP000239560"/>
    </source>
</evidence>
<dbReference type="Pfam" id="PF08213">
    <property type="entry name" value="COX24_C"/>
    <property type="match status" value="1"/>
</dbReference>
<feature type="region of interest" description="Disordered" evidence="5">
    <location>
        <begin position="420"/>
        <end position="449"/>
    </location>
</feature>
<comment type="subcellular location">
    <subcellularLocation>
        <location evidence="1">Mitochondrion</location>
    </subcellularLocation>
</comment>
<sequence length="449" mass="49253">MPVRVPRLAAPSRPAKATFSSPSYRTLPRPSVAAGRVGAQANAAGPSSRCAYSSSSSAGRSSSRDGTPRVKQAPATTPRTPSPSPAPLKQTKIALAQPDKQPAVSSLKHAFELPHVGRGLVGLDSFFALHRPLLELPLRPGTRRSTATQETDSDYVPLQEEVDEVRMSRKGESELAVVQDRADDGSLVGKPYLARLKQVEPLKSVEEELAAEAEEDAILAYKEEVQHQVEQQAAEPYDAWLLGQHERLEPTVARYLASRPPHTEPTSPAASPSDLSSTRPELAYLAPFNASTSSDVKTETSFSHIFSPLFLAPLTPDESTRTADSFLRTCEMAYRWSARNDFISTAGERLRQASEAYGVAEGAKAAPASEEAVNERGAIRVWDEQQGFRQIQAALGSSPNLFLPQEIVDLGEVTIEMDSVKRKRQKKIRKHKYKKRRKAQRAMRKRLGK</sequence>
<feature type="region of interest" description="Disordered" evidence="5">
    <location>
        <begin position="1"/>
        <end position="104"/>
    </location>
</feature>
<evidence type="ECO:0000259" key="6">
    <source>
        <dbReference type="SMART" id="SM01155"/>
    </source>
</evidence>
<feature type="compositionally biased region" description="Low complexity" evidence="5">
    <location>
        <begin position="33"/>
        <end position="61"/>
    </location>
</feature>
<dbReference type="GO" id="GO:0005739">
    <property type="term" value="C:mitochondrion"/>
    <property type="evidence" value="ECO:0007669"/>
    <property type="project" value="UniProtKB-SubCell"/>
</dbReference>
<dbReference type="Proteomes" id="UP000239560">
    <property type="component" value="Unassembled WGS sequence"/>
</dbReference>
<dbReference type="PANTHER" id="PTHR32035:SF3">
    <property type="entry name" value="SMALL RIBOSOMAL SUBUNIT PROTEIN MS38"/>
    <property type="match status" value="1"/>
</dbReference>
<name>A0A2T0A584_RHOTO</name>
<accession>A0A2T0A584</accession>
<gene>
    <name evidence="7" type="ORF">AAT19DRAFT_15849</name>
</gene>
<protein>
    <recommendedName>
        <fullName evidence="4">Small ribosomal subunit protein mS38</fullName>
    </recommendedName>
</protein>
<feature type="compositionally biased region" description="Basic residues" evidence="5">
    <location>
        <begin position="421"/>
        <end position="449"/>
    </location>
</feature>
<evidence type="ECO:0000256" key="5">
    <source>
        <dbReference type="SAM" id="MobiDB-lite"/>
    </source>
</evidence>
<dbReference type="SMART" id="SM01155">
    <property type="entry name" value="DUF1713"/>
    <property type="match status" value="1"/>
</dbReference>
<feature type="compositionally biased region" description="Polar residues" evidence="5">
    <location>
        <begin position="264"/>
        <end position="277"/>
    </location>
</feature>
<proteinExistence type="inferred from homology"/>
<dbReference type="InterPro" id="IPR013177">
    <property type="entry name" value="Ribosomal_mS38_C"/>
</dbReference>
<evidence type="ECO:0000256" key="3">
    <source>
        <dbReference type="ARBA" id="ARBA00035647"/>
    </source>
</evidence>
<keyword evidence="2" id="KW-0496">Mitochondrion</keyword>
<reference evidence="7 8" key="1">
    <citation type="journal article" date="2018" name="Elife">
        <title>Functional genomics of lipid metabolism in the oleaginous yeast Rhodosporidium toruloides.</title>
        <authorList>
            <person name="Coradetti S.T."/>
            <person name="Pinel D."/>
            <person name="Geiselman G."/>
            <person name="Ito M."/>
            <person name="Mondo S."/>
            <person name="Reilly M.C."/>
            <person name="Cheng Y.F."/>
            <person name="Bauer S."/>
            <person name="Grigoriev I."/>
            <person name="Gladden J.M."/>
            <person name="Simmons B.A."/>
            <person name="Brem R."/>
            <person name="Arkin A.P."/>
            <person name="Skerker J.M."/>
        </authorList>
    </citation>
    <scope>NUCLEOTIDE SEQUENCE [LARGE SCALE GENOMIC DNA]</scope>
    <source>
        <strain evidence="7 8">NBRC 0880</strain>
    </source>
</reference>
<feature type="domain" description="Ribosomal protein mS38 C-terminal" evidence="6">
    <location>
        <begin position="416"/>
        <end position="449"/>
    </location>
</feature>
<dbReference type="EMBL" id="LCTV02000008">
    <property type="protein sequence ID" value="PRQ73096.1"/>
    <property type="molecule type" value="Genomic_DNA"/>
</dbReference>
<dbReference type="OrthoDB" id="2527129at2759"/>
<comment type="similarity">
    <text evidence="3">Belongs to the mitochondrion-specific ribosomal protein mS38 family.</text>
</comment>
<dbReference type="PANTHER" id="PTHR32035">
    <property type="entry name" value="AURORA KINASE A-INTERACTING PROTEIN"/>
    <property type="match status" value="1"/>
</dbReference>
<organism evidence="7 8">
    <name type="scientific">Rhodotorula toruloides</name>
    <name type="common">Yeast</name>
    <name type="synonym">Rhodosporidium toruloides</name>
    <dbReference type="NCBI Taxonomy" id="5286"/>
    <lineage>
        <taxon>Eukaryota</taxon>
        <taxon>Fungi</taxon>
        <taxon>Dikarya</taxon>
        <taxon>Basidiomycota</taxon>
        <taxon>Pucciniomycotina</taxon>
        <taxon>Microbotryomycetes</taxon>
        <taxon>Sporidiobolales</taxon>
        <taxon>Sporidiobolaceae</taxon>
        <taxon>Rhodotorula</taxon>
    </lineage>
</organism>
<evidence type="ECO:0000256" key="4">
    <source>
        <dbReference type="ARBA" id="ARBA00035682"/>
    </source>
</evidence>
<evidence type="ECO:0000256" key="2">
    <source>
        <dbReference type="ARBA" id="ARBA00023128"/>
    </source>
</evidence>
<evidence type="ECO:0000256" key="1">
    <source>
        <dbReference type="ARBA" id="ARBA00004173"/>
    </source>
</evidence>